<dbReference type="Gene3D" id="3.50.90.10">
    <property type="entry name" value="YerB-like"/>
    <property type="match status" value="1"/>
</dbReference>
<evidence type="ECO:0000256" key="2">
    <source>
        <dbReference type="SAM" id="SignalP"/>
    </source>
</evidence>
<dbReference type="Pfam" id="PF11258">
    <property type="entry name" value="DUF3048"/>
    <property type="match status" value="1"/>
</dbReference>
<feature type="domain" description="DUF3048" evidence="4">
    <location>
        <begin position="227"/>
        <end position="335"/>
    </location>
</feature>
<evidence type="ECO:0000256" key="1">
    <source>
        <dbReference type="SAM" id="MobiDB-lite"/>
    </source>
</evidence>
<evidence type="ECO:0000313" key="6">
    <source>
        <dbReference type="Proteomes" id="UP000186132"/>
    </source>
</evidence>
<dbReference type="PROSITE" id="PS51257">
    <property type="entry name" value="PROKAR_LIPOPROTEIN"/>
    <property type="match status" value="1"/>
</dbReference>
<name>A0A1M5LHM3_9ACTN</name>
<proteinExistence type="predicted"/>
<evidence type="ECO:0000313" key="5">
    <source>
        <dbReference type="EMBL" id="SHG64632.1"/>
    </source>
</evidence>
<sequence>MTPLTRPSRTLVAGGVVATLLAASACSGDDHKQQSSASATPTTPSSSSSSSPAAKRTPDPLFGGKFSRNAVVAVKIDDTANGRPQRNIDKADVVYIEEVEGGLTRLVGVFHSSLPTVASVRSTRAADPELVSQYGKVAFVASGGAKVPLRYLDRSYLKTTINDRGGPGFQRTGDKPAPYNLSANLAVVAKALKAPGARDVGFSWSASTSQLKGASSGTRVETRVGGTAVEFRYNRKTHRYVRYIDGQAQRTASGALVATPNVLVQFCKVVPFRADTDVNGNPNQFTNTVGSGKVVLFRDGKRVGGTWKRAKTNAGTTLLDGKGKKLVFRPGGTWVVLTKNGQQLAS</sequence>
<dbReference type="RefSeq" id="WP_073390602.1">
    <property type="nucleotide sequence ID" value="NZ_FQVU01000003.1"/>
</dbReference>
<feature type="region of interest" description="Disordered" evidence="1">
    <location>
        <begin position="26"/>
        <end position="62"/>
    </location>
</feature>
<keyword evidence="6" id="KW-1185">Reference proteome</keyword>
<dbReference type="InterPro" id="IPR023158">
    <property type="entry name" value="YerB-like_sf"/>
</dbReference>
<dbReference type="Pfam" id="PF17479">
    <property type="entry name" value="DUF3048_C"/>
    <property type="match status" value="1"/>
</dbReference>
<feature type="domain" description="DUF3048" evidence="3">
    <location>
        <begin position="69"/>
        <end position="194"/>
    </location>
</feature>
<evidence type="ECO:0000259" key="3">
    <source>
        <dbReference type="Pfam" id="PF11258"/>
    </source>
</evidence>
<gene>
    <name evidence="5" type="ORF">SAMN05443575_2456</name>
</gene>
<dbReference type="AlphaFoldDB" id="A0A1M5LHM3"/>
<protein>
    <recommendedName>
        <fullName evidence="7">DUF3048 domain-containing protein</fullName>
    </recommendedName>
</protein>
<reference evidence="5 6" key="1">
    <citation type="submission" date="2016-11" db="EMBL/GenBank/DDBJ databases">
        <authorList>
            <person name="Jaros S."/>
            <person name="Januszkiewicz K."/>
            <person name="Wedrychowicz H."/>
        </authorList>
    </citation>
    <scope>NUCLEOTIDE SEQUENCE [LARGE SCALE GENOMIC DNA]</scope>
    <source>
        <strain evidence="5 6">DSM 45627</strain>
    </source>
</reference>
<evidence type="ECO:0008006" key="7">
    <source>
        <dbReference type="Google" id="ProtNLM"/>
    </source>
</evidence>
<feature type="signal peptide" evidence="2">
    <location>
        <begin position="1"/>
        <end position="25"/>
    </location>
</feature>
<dbReference type="SUPFAM" id="SSF159774">
    <property type="entry name" value="YerB-like"/>
    <property type="match status" value="1"/>
</dbReference>
<dbReference type="Proteomes" id="UP000186132">
    <property type="component" value="Unassembled WGS sequence"/>
</dbReference>
<feature type="compositionally biased region" description="Low complexity" evidence="1">
    <location>
        <begin position="35"/>
        <end position="54"/>
    </location>
</feature>
<evidence type="ECO:0000259" key="4">
    <source>
        <dbReference type="Pfam" id="PF17479"/>
    </source>
</evidence>
<dbReference type="STRING" id="1206085.SAMN05443575_2456"/>
<accession>A0A1M5LHM3</accession>
<dbReference type="EMBL" id="FQVU01000003">
    <property type="protein sequence ID" value="SHG64632.1"/>
    <property type="molecule type" value="Genomic_DNA"/>
</dbReference>
<dbReference type="OrthoDB" id="9779102at2"/>
<organism evidence="5 6">
    <name type="scientific">Jatrophihabitans endophyticus</name>
    <dbReference type="NCBI Taxonomy" id="1206085"/>
    <lineage>
        <taxon>Bacteria</taxon>
        <taxon>Bacillati</taxon>
        <taxon>Actinomycetota</taxon>
        <taxon>Actinomycetes</taxon>
        <taxon>Jatrophihabitantales</taxon>
        <taxon>Jatrophihabitantaceae</taxon>
        <taxon>Jatrophihabitans</taxon>
    </lineage>
</organism>
<dbReference type="InterPro" id="IPR035328">
    <property type="entry name" value="DUF3048_C"/>
</dbReference>
<feature type="chain" id="PRO_5012047776" description="DUF3048 domain-containing protein" evidence="2">
    <location>
        <begin position="26"/>
        <end position="346"/>
    </location>
</feature>
<keyword evidence="2" id="KW-0732">Signal</keyword>
<dbReference type="InterPro" id="IPR021416">
    <property type="entry name" value="DUF3048_N"/>
</dbReference>